<proteinExistence type="inferred from homology"/>
<name>A0A1G5WKN0_9BACT</name>
<keyword evidence="2" id="KW-0378">Hydrolase</keyword>
<keyword evidence="5" id="KW-1185">Reference proteome</keyword>
<dbReference type="InterPro" id="IPR000073">
    <property type="entry name" value="AB_hydrolase_1"/>
</dbReference>
<evidence type="ECO:0000256" key="2">
    <source>
        <dbReference type="ARBA" id="ARBA00022801"/>
    </source>
</evidence>
<sequence>MSIAITKRNNVKIFGKGTQAIVFAHGYGCDQKMWRIITPAFEKDYRIILFDHVGSGNSDQSAYDFEKYSSLKGYAEDLNEILYSLDLQKVIFVGHSVSSMIGVLAAADRPELYEKLILIGPSPCYINDNEYFGGFSYKDIDELIATLESNYLGWSSFIAPVIIGNPELPEYSEELKNSFCAMNPDIAKHFAKVTFLGDNREDLSRVCTSTLIIQCHPDVIAPVRVGEFVHKKIPDSKYVLLNSAGHCPHLTAPDQVISSIRSYLTT</sequence>
<dbReference type="InterPro" id="IPR029058">
    <property type="entry name" value="AB_hydrolase_fold"/>
</dbReference>
<accession>A0A1G5WKN0</accession>
<dbReference type="Gene3D" id="3.40.50.1820">
    <property type="entry name" value="alpha/beta hydrolase"/>
    <property type="match status" value="1"/>
</dbReference>
<reference evidence="5" key="1">
    <citation type="submission" date="2016-10" db="EMBL/GenBank/DDBJ databases">
        <authorList>
            <person name="Varghese N."/>
            <person name="Submissions S."/>
        </authorList>
    </citation>
    <scope>NUCLEOTIDE SEQUENCE [LARGE SCALE GENOMIC DNA]</scope>
    <source>
        <strain evidence="5">DSM 22703</strain>
    </source>
</reference>
<gene>
    <name evidence="4" type="ORF">SAMN03080617_01141</name>
</gene>
<dbReference type="RefSeq" id="WP_217636648.1">
    <property type="nucleotide sequence ID" value="NZ_FMXE01000007.1"/>
</dbReference>
<dbReference type="STRING" id="279824.SAMN03080617_01141"/>
<dbReference type="EMBL" id="FMXE01000007">
    <property type="protein sequence ID" value="SDA58769.1"/>
    <property type="molecule type" value="Genomic_DNA"/>
</dbReference>
<organism evidence="4 5">
    <name type="scientific">Algoriphagus alkaliphilus</name>
    <dbReference type="NCBI Taxonomy" id="279824"/>
    <lineage>
        <taxon>Bacteria</taxon>
        <taxon>Pseudomonadati</taxon>
        <taxon>Bacteroidota</taxon>
        <taxon>Cytophagia</taxon>
        <taxon>Cytophagales</taxon>
        <taxon>Cyclobacteriaceae</taxon>
        <taxon>Algoriphagus</taxon>
    </lineage>
</organism>
<evidence type="ECO:0000256" key="1">
    <source>
        <dbReference type="ARBA" id="ARBA00008645"/>
    </source>
</evidence>
<comment type="similarity">
    <text evidence="1">Belongs to the AB hydrolase superfamily.</text>
</comment>
<dbReference type="PRINTS" id="PR00111">
    <property type="entry name" value="ABHYDROLASE"/>
</dbReference>
<dbReference type="SUPFAM" id="SSF53474">
    <property type="entry name" value="alpha/beta-Hydrolases"/>
    <property type="match status" value="1"/>
</dbReference>
<dbReference type="GO" id="GO:0016787">
    <property type="term" value="F:hydrolase activity"/>
    <property type="evidence" value="ECO:0007669"/>
    <property type="project" value="UniProtKB-KW"/>
</dbReference>
<dbReference type="PANTHER" id="PTHR43039">
    <property type="entry name" value="ESTERASE-RELATED"/>
    <property type="match status" value="1"/>
</dbReference>
<feature type="domain" description="AB hydrolase-1" evidence="3">
    <location>
        <begin position="20"/>
        <end position="128"/>
    </location>
</feature>
<dbReference type="FunFam" id="3.40.50.1820:FF:000042">
    <property type="entry name" value="probable strigolactone esterase DAD2"/>
    <property type="match status" value="1"/>
</dbReference>
<evidence type="ECO:0000313" key="4">
    <source>
        <dbReference type="EMBL" id="SDA58769.1"/>
    </source>
</evidence>
<dbReference type="Proteomes" id="UP000198756">
    <property type="component" value="Unassembled WGS sequence"/>
</dbReference>
<dbReference type="AlphaFoldDB" id="A0A1G5WKN0"/>
<dbReference type="Pfam" id="PF00561">
    <property type="entry name" value="Abhydrolase_1"/>
    <property type="match status" value="1"/>
</dbReference>
<evidence type="ECO:0000259" key="3">
    <source>
        <dbReference type="Pfam" id="PF00561"/>
    </source>
</evidence>
<protein>
    <submittedName>
        <fullName evidence="4">Pimeloyl-ACP methyl ester carboxylesterase</fullName>
    </submittedName>
</protein>
<evidence type="ECO:0000313" key="5">
    <source>
        <dbReference type="Proteomes" id="UP000198756"/>
    </source>
</evidence>